<evidence type="ECO:0000256" key="1">
    <source>
        <dbReference type="RuleBase" id="RU410713"/>
    </source>
</evidence>
<dbReference type="Gene3D" id="1.10.8.10">
    <property type="entry name" value="DNA helicase RuvA subunit, C-terminal domain"/>
    <property type="match status" value="1"/>
</dbReference>
<proteinExistence type="predicted"/>
<name>A0A2J7ZR17_9CHLO</name>
<dbReference type="Gene3D" id="1.10.238.200">
    <property type="entry name" value="Cullin, PONY binding domain"/>
    <property type="match status" value="1"/>
</dbReference>
<dbReference type="GO" id="GO:0045116">
    <property type="term" value="P:protein neddylation"/>
    <property type="evidence" value="ECO:0007669"/>
    <property type="project" value="TreeGrafter"/>
</dbReference>
<dbReference type="AlphaFoldDB" id="A0A2J7ZR17"/>
<evidence type="ECO:0000313" key="5">
    <source>
        <dbReference type="Proteomes" id="UP000236333"/>
    </source>
</evidence>
<dbReference type="InterPro" id="IPR014764">
    <property type="entry name" value="DCN-prot"/>
</dbReference>
<keyword evidence="5" id="KW-1185">Reference proteome</keyword>
<dbReference type="OrthoDB" id="286637at2759"/>
<comment type="caution">
    <text evidence="4">The sequence shown here is derived from an EMBL/GenBank/DDBJ whole genome shotgun (WGS) entry which is preliminary data.</text>
</comment>
<dbReference type="PANTHER" id="PTHR12281">
    <property type="entry name" value="RP42 RELATED"/>
    <property type="match status" value="1"/>
</dbReference>
<feature type="domain" description="DCUN1" evidence="3">
    <location>
        <begin position="223"/>
        <end position="322"/>
    </location>
</feature>
<dbReference type="GO" id="GO:0032182">
    <property type="term" value="F:ubiquitin-like protein binding"/>
    <property type="evidence" value="ECO:0007669"/>
    <property type="project" value="TreeGrafter"/>
</dbReference>
<organism evidence="4 5">
    <name type="scientific">Tetrabaena socialis</name>
    <dbReference type="NCBI Taxonomy" id="47790"/>
    <lineage>
        <taxon>Eukaryota</taxon>
        <taxon>Viridiplantae</taxon>
        <taxon>Chlorophyta</taxon>
        <taxon>core chlorophytes</taxon>
        <taxon>Chlorophyceae</taxon>
        <taxon>CS clade</taxon>
        <taxon>Chlamydomonadales</taxon>
        <taxon>Tetrabaenaceae</taxon>
        <taxon>Tetrabaena</taxon>
    </lineage>
</organism>
<feature type="region of interest" description="Disordered" evidence="2">
    <location>
        <begin position="150"/>
        <end position="178"/>
    </location>
</feature>
<dbReference type="InterPro" id="IPR042460">
    <property type="entry name" value="DCN1-like_PONY"/>
</dbReference>
<dbReference type="Pfam" id="PF03556">
    <property type="entry name" value="Cullin_binding"/>
    <property type="match status" value="1"/>
</dbReference>
<protein>
    <recommendedName>
        <fullName evidence="1">Defective in cullin neddylation protein</fullName>
    </recommendedName>
</protein>
<dbReference type="GO" id="GO:0097602">
    <property type="term" value="F:cullin family protein binding"/>
    <property type="evidence" value="ECO:0007669"/>
    <property type="project" value="TreeGrafter"/>
</dbReference>
<reference evidence="4 5" key="1">
    <citation type="journal article" date="2017" name="Mol. Biol. Evol.">
        <title>The 4-celled Tetrabaena socialis nuclear genome reveals the essential components for genetic control of cell number at the origin of multicellularity in the volvocine lineage.</title>
        <authorList>
            <person name="Featherston J."/>
            <person name="Arakaki Y."/>
            <person name="Hanschen E.R."/>
            <person name="Ferris P.J."/>
            <person name="Michod R.E."/>
            <person name="Olson B.J.S.C."/>
            <person name="Nozaki H."/>
            <person name="Durand P.M."/>
        </authorList>
    </citation>
    <scope>NUCLEOTIDE SEQUENCE [LARGE SCALE GENOMIC DNA]</scope>
    <source>
        <strain evidence="4 5">NIES-571</strain>
    </source>
</reference>
<dbReference type="PANTHER" id="PTHR12281:SF2">
    <property type="entry name" value="DEFECTIVE IN CULLIN NEDDYLATION PROTEIN"/>
    <property type="match status" value="1"/>
</dbReference>
<dbReference type="GO" id="GO:0000151">
    <property type="term" value="C:ubiquitin ligase complex"/>
    <property type="evidence" value="ECO:0007669"/>
    <property type="project" value="TreeGrafter"/>
</dbReference>
<dbReference type="GO" id="GO:0031624">
    <property type="term" value="F:ubiquitin conjugating enzyme binding"/>
    <property type="evidence" value="ECO:0007669"/>
    <property type="project" value="TreeGrafter"/>
</dbReference>
<feature type="region of interest" description="Disordered" evidence="2">
    <location>
        <begin position="1"/>
        <end position="72"/>
    </location>
</feature>
<evidence type="ECO:0000259" key="3">
    <source>
        <dbReference type="PROSITE" id="PS51229"/>
    </source>
</evidence>
<comment type="function">
    <text evidence="1">Neddylation of cullins play an essential role in the regulation of SCF-type complexes activity.</text>
</comment>
<dbReference type="EMBL" id="PGGS01000607">
    <property type="protein sequence ID" value="PNH02714.1"/>
    <property type="molecule type" value="Genomic_DNA"/>
</dbReference>
<evidence type="ECO:0000256" key="2">
    <source>
        <dbReference type="SAM" id="MobiDB-lite"/>
    </source>
</evidence>
<dbReference type="InterPro" id="IPR005176">
    <property type="entry name" value="PONY_dom"/>
</dbReference>
<sequence>MALRQLAGISDVVGRQTRAQTKAVKGRGKAQPEAEAEEAAASPAPAAAPPPRARAAPRAKQSTPLKAAAAKGGAKLTADQAKKVALFMRTTGGSDSDALECLVEVDGWDVEAAVDSYYTGGRADRAGRRGGARAVEALFRRYKGEAWAGGRKEAWHRKKSQQTTKRKPPHTPPSPSSVRLFARGGPGSVVGSGTAVSARCTPLRTTFRARWAGVGGGERDGRFSEVYAFAYDFSREKGQKCVQLDSALAMWRLLFSAVPGQQWPLVGEWCSFLERAHKGKAVPKDTWLQLLDFVKSVKPDLSNFDEHSSWPYLIDEFVDHLRTQRKQEGEGQP</sequence>
<dbReference type="GO" id="GO:0005886">
    <property type="term" value="C:plasma membrane"/>
    <property type="evidence" value="ECO:0007669"/>
    <property type="project" value="UniProtKB-ARBA"/>
</dbReference>
<dbReference type="PROSITE" id="PS51229">
    <property type="entry name" value="DCUN1"/>
    <property type="match status" value="1"/>
</dbReference>
<accession>A0A2J7ZR17</accession>
<evidence type="ECO:0000313" key="4">
    <source>
        <dbReference type="EMBL" id="PNH02714.1"/>
    </source>
</evidence>
<feature type="compositionally biased region" description="Basic residues" evidence="2">
    <location>
        <begin position="154"/>
        <end position="169"/>
    </location>
</feature>
<dbReference type="FunFam" id="1.10.238.200:FF:000003">
    <property type="entry name" value="DCN1-like protein 3"/>
    <property type="match status" value="1"/>
</dbReference>
<dbReference type="Proteomes" id="UP000236333">
    <property type="component" value="Unassembled WGS sequence"/>
</dbReference>
<gene>
    <name evidence="4" type="ORF">TSOC_011289</name>
</gene>